<evidence type="ECO:0000256" key="2">
    <source>
        <dbReference type="ARBA" id="ARBA00022803"/>
    </source>
</evidence>
<dbReference type="Gene3D" id="1.25.40.10">
    <property type="entry name" value="Tetratricopeptide repeat domain"/>
    <property type="match status" value="1"/>
</dbReference>
<dbReference type="SUPFAM" id="SSF56601">
    <property type="entry name" value="beta-lactamase/transpeptidase-like"/>
    <property type="match status" value="1"/>
</dbReference>
<dbReference type="RefSeq" id="WP_256550859.1">
    <property type="nucleotide sequence ID" value="NZ_CP101751.1"/>
</dbReference>
<evidence type="ECO:0000256" key="4">
    <source>
        <dbReference type="SAM" id="SignalP"/>
    </source>
</evidence>
<dbReference type="Pfam" id="PF07719">
    <property type="entry name" value="TPR_2"/>
    <property type="match status" value="1"/>
</dbReference>
<keyword evidence="1" id="KW-0677">Repeat</keyword>
<protein>
    <submittedName>
        <fullName evidence="6">Beta-lactamase family protein</fullName>
    </submittedName>
</protein>
<feature type="chain" id="PRO_5045857940" evidence="4">
    <location>
        <begin position="23"/>
        <end position="601"/>
    </location>
</feature>
<dbReference type="InterPro" id="IPR011990">
    <property type="entry name" value="TPR-like_helical_dom_sf"/>
</dbReference>
<dbReference type="PANTHER" id="PTHR46825:SF12">
    <property type="entry name" value="PENICILLIN-BINDING PROTEIN 4"/>
    <property type="match status" value="1"/>
</dbReference>
<feature type="repeat" description="TPR" evidence="3">
    <location>
        <begin position="558"/>
        <end position="591"/>
    </location>
</feature>
<dbReference type="InterPro" id="IPR012338">
    <property type="entry name" value="Beta-lactam/transpept-like"/>
</dbReference>
<keyword evidence="7" id="KW-1185">Reference proteome</keyword>
<name>A0ABY5ITU5_9FLAO</name>
<dbReference type="PROSITE" id="PS50293">
    <property type="entry name" value="TPR_REGION"/>
    <property type="match status" value="1"/>
</dbReference>
<dbReference type="InterPro" id="IPR001466">
    <property type="entry name" value="Beta-lactam-related"/>
</dbReference>
<keyword evidence="4" id="KW-0732">Signal</keyword>
<proteinExistence type="predicted"/>
<dbReference type="Pfam" id="PF00144">
    <property type="entry name" value="Beta-lactamase"/>
    <property type="match status" value="1"/>
</dbReference>
<evidence type="ECO:0000256" key="1">
    <source>
        <dbReference type="ARBA" id="ARBA00022737"/>
    </source>
</evidence>
<dbReference type="InterPro" id="IPR013105">
    <property type="entry name" value="TPR_2"/>
</dbReference>
<dbReference type="Proteomes" id="UP001059844">
    <property type="component" value="Chromosome"/>
</dbReference>
<evidence type="ECO:0000313" key="7">
    <source>
        <dbReference type="Proteomes" id="UP001059844"/>
    </source>
</evidence>
<dbReference type="SUPFAM" id="SSF48452">
    <property type="entry name" value="TPR-like"/>
    <property type="match status" value="1"/>
</dbReference>
<evidence type="ECO:0000259" key="5">
    <source>
        <dbReference type="Pfam" id="PF00144"/>
    </source>
</evidence>
<organism evidence="6 7">
    <name type="scientific">Flavobacterium cerinum</name>
    <dbReference type="NCBI Taxonomy" id="2502784"/>
    <lineage>
        <taxon>Bacteria</taxon>
        <taxon>Pseudomonadati</taxon>
        <taxon>Bacteroidota</taxon>
        <taxon>Flavobacteriia</taxon>
        <taxon>Flavobacteriales</taxon>
        <taxon>Flavobacteriaceae</taxon>
        <taxon>Flavobacterium</taxon>
    </lineage>
</organism>
<keyword evidence="2 3" id="KW-0802">TPR repeat</keyword>
<reference evidence="6" key="1">
    <citation type="submission" date="2022-07" db="EMBL/GenBank/DDBJ databases">
        <title>Isolation, identification, and degradation of a PFOSA degrading strain from sewage treatment plant.</title>
        <authorList>
            <person name="Zhang L."/>
            <person name="Huo Y."/>
        </authorList>
    </citation>
    <scope>NUCLEOTIDE SEQUENCE</scope>
    <source>
        <strain evidence="6">C1</strain>
    </source>
</reference>
<dbReference type="InterPro" id="IPR019734">
    <property type="entry name" value="TPR_rpt"/>
</dbReference>
<sequence length="601" mass="66956">MKVKSTFYMALVVGMMVLPVSAQTKSKFKKDISKVESGLMPAVRFEGEPLWTIDSRMKHYNIPGVSIAVIQNSKVIWSKTYGLADIESKTPITSKTLFQAASMSKPVSAYAALQEVETGKLNPEADVNTYLKSWKIPENDFTKDKKVTLKNILSHTAGLTAHGFMGYEVGQPLPTLVQVLNGQPPANSTAVFVNKLPGTPFRYSGGGYTVMQQMLIDIEGKDFPTIMNEKVLAPLNMKNSTFSQPLSQAQSQLAATAYSQNGVKVPGKYHIYPEMAAAGLWTTAEDLAQFVIDIQNTLSNKSNIVVSQKMATAFTIPYIDSFMGLGIFLENNNGQVYFSHGGWNEGYSSKFVGSKTNGNGIVVLTNTNKPEFIEELIRSVAAVYQWPDYNTPVNTIVPLTEQDFRNHIGRYKRDKYGVITIYRDKGKLMAITNAEAPKELIKVGENTYALRNQNYKINFASNNKTGIYELLEVLPDGTVQSENQRLNADQKTPFELIQQGDFDKGVAAYQKAKTDDPNHALLSEDYLNRVGYTLLEQKEYTKAIAIFRLNIVLYPNSENVYDSLGEAFLLDGQKDKAKQYYQKVLEINPKNENAAKILKTL</sequence>
<dbReference type="EMBL" id="CP101751">
    <property type="protein sequence ID" value="UUC45168.1"/>
    <property type="molecule type" value="Genomic_DNA"/>
</dbReference>
<feature type="domain" description="Beta-lactamase-related" evidence="5">
    <location>
        <begin position="53"/>
        <end position="376"/>
    </location>
</feature>
<evidence type="ECO:0000256" key="3">
    <source>
        <dbReference type="PROSITE-ProRule" id="PRU00339"/>
    </source>
</evidence>
<dbReference type="PROSITE" id="PS50005">
    <property type="entry name" value="TPR"/>
    <property type="match status" value="2"/>
</dbReference>
<accession>A0ABY5ITU5</accession>
<gene>
    <name evidence="6" type="ORF">NOX80_16275</name>
</gene>
<evidence type="ECO:0000313" key="6">
    <source>
        <dbReference type="EMBL" id="UUC45168.1"/>
    </source>
</evidence>
<feature type="repeat" description="TPR" evidence="3">
    <location>
        <begin position="524"/>
        <end position="557"/>
    </location>
</feature>
<dbReference type="SMART" id="SM00028">
    <property type="entry name" value="TPR"/>
    <property type="match status" value="2"/>
</dbReference>
<dbReference type="PANTHER" id="PTHR46825">
    <property type="entry name" value="D-ALANYL-D-ALANINE-CARBOXYPEPTIDASE/ENDOPEPTIDASE AMPH"/>
    <property type="match status" value="1"/>
</dbReference>
<dbReference type="Gene3D" id="3.40.710.10">
    <property type="entry name" value="DD-peptidase/beta-lactamase superfamily"/>
    <property type="match status" value="1"/>
</dbReference>
<dbReference type="InterPro" id="IPR050491">
    <property type="entry name" value="AmpC-like"/>
</dbReference>
<feature type="signal peptide" evidence="4">
    <location>
        <begin position="1"/>
        <end position="22"/>
    </location>
</feature>